<name>A0ABW5U5R0_9RHOB</name>
<evidence type="ECO:0000313" key="1">
    <source>
        <dbReference type="EMBL" id="MFD2741145.1"/>
    </source>
</evidence>
<gene>
    <name evidence="1" type="ORF">ACFSUD_16315</name>
</gene>
<reference evidence="2" key="1">
    <citation type="journal article" date="2019" name="Int. J. Syst. Evol. Microbiol.">
        <title>The Global Catalogue of Microorganisms (GCM) 10K type strain sequencing project: providing services to taxonomists for standard genome sequencing and annotation.</title>
        <authorList>
            <consortium name="The Broad Institute Genomics Platform"/>
            <consortium name="The Broad Institute Genome Sequencing Center for Infectious Disease"/>
            <person name="Wu L."/>
            <person name="Ma J."/>
        </authorList>
    </citation>
    <scope>NUCLEOTIDE SEQUENCE [LARGE SCALE GENOMIC DNA]</scope>
    <source>
        <strain evidence="2">TISTR 2562</strain>
    </source>
</reference>
<sequence>MQRTRDAAQRLDDDARAVISWLDAEFPGLVISMELQRHHSCEDYEIAHVEPRVTDRLRRHEARDAAEKALTALGWSLKPEGRDVRSTFHRPSQAQSAHARLTDIARVRRAVKQANTTRASHCPSSARQE</sequence>
<evidence type="ECO:0000313" key="2">
    <source>
        <dbReference type="Proteomes" id="UP001597474"/>
    </source>
</evidence>
<keyword evidence="2" id="KW-1185">Reference proteome</keyword>
<dbReference type="EMBL" id="JBHUMP010000018">
    <property type="protein sequence ID" value="MFD2741145.1"/>
    <property type="molecule type" value="Genomic_DNA"/>
</dbReference>
<proteinExistence type="predicted"/>
<dbReference type="Proteomes" id="UP001597474">
    <property type="component" value="Unassembled WGS sequence"/>
</dbReference>
<protein>
    <submittedName>
        <fullName evidence="1">Uncharacterized protein</fullName>
    </submittedName>
</protein>
<organism evidence="1 2">
    <name type="scientific">Sulfitobacter aestuarii</name>
    <dbReference type="NCBI Taxonomy" id="2161676"/>
    <lineage>
        <taxon>Bacteria</taxon>
        <taxon>Pseudomonadati</taxon>
        <taxon>Pseudomonadota</taxon>
        <taxon>Alphaproteobacteria</taxon>
        <taxon>Rhodobacterales</taxon>
        <taxon>Roseobacteraceae</taxon>
        <taxon>Sulfitobacter</taxon>
    </lineage>
</organism>
<comment type="caution">
    <text evidence="1">The sequence shown here is derived from an EMBL/GenBank/DDBJ whole genome shotgun (WGS) entry which is preliminary data.</text>
</comment>
<dbReference type="RefSeq" id="WP_386375572.1">
    <property type="nucleotide sequence ID" value="NZ_JBHUMP010000018.1"/>
</dbReference>
<accession>A0ABW5U5R0</accession>